<comment type="caution">
    <text evidence="1">The sequence shown here is derived from an EMBL/GenBank/DDBJ whole genome shotgun (WGS) entry which is preliminary data.</text>
</comment>
<sequence>MPVLPVSASNHAIFSLPLNGCQAEKKCDGKHPCSTCKDALQPDACQYPCKAPPSRREREASGNLDTGREVHLHHPWTKSVEDKVPTNSDNPSMIILAPNPARPPHGIDHSSERYLLRTLFIDYSMEYGLDFTVERRQAIARGDTSGSVIHPIFIHVAHLVGYLVADMSATEGWAHLRGQTAKETEQRLHILTLLKEEADVLDPLTSVQVLQTLALYWARKRDFRAFGNLLGAASDGLMALCPHATESVDESLRRVGLSQELVQEGRSALANSAFIQLISLTLVPAQRKFRPTILVKLHHLLTYQYDRFNCNYMRAQGALFFEQAQQLITEWNNCESGKPSPERRTVIPTSVVRFYRQRRRERME</sequence>
<dbReference type="EMBL" id="JARKIB010000173">
    <property type="protein sequence ID" value="KAJ7728353.1"/>
    <property type="molecule type" value="Genomic_DNA"/>
</dbReference>
<dbReference type="Proteomes" id="UP001215598">
    <property type="component" value="Unassembled WGS sequence"/>
</dbReference>
<proteinExistence type="predicted"/>
<name>A0AAD7MQK0_9AGAR</name>
<protein>
    <submittedName>
        <fullName evidence="1">Uncharacterized protein</fullName>
    </submittedName>
</protein>
<organism evidence="1 2">
    <name type="scientific">Mycena metata</name>
    <dbReference type="NCBI Taxonomy" id="1033252"/>
    <lineage>
        <taxon>Eukaryota</taxon>
        <taxon>Fungi</taxon>
        <taxon>Dikarya</taxon>
        <taxon>Basidiomycota</taxon>
        <taxon>Agaricomycotina</taxon>
        <taxon>Agaricomycetes</taxon>
        <taxon>Agaricomycetidae</taxon>
        <taxon>Agaricales</taxon>
        <taxon>Marasmiineae</taxon>
        <taxon>Mycenaceae</taxon>
        <taxon>Mycena</taxon>
    </lineage>
</organism>
<evidence type="ECO:0000313" key="1">
    <source>
        <dbReference type="EMBL" id="KAJ7728353.1"/>
    </source>
</evidence>
<dbReference type="AlphaFoldDB" id="A0AAD7MQK0"/>
<reference evidence="1" key="1">
    <citation type="submission" date="2023-03" db="EMBL/GenBank/DDBJ databases">
        <title>Massive genome expansion in bonnet fungi (Mycena s.s.) driven by repeated elements and novel gene families across ecological guilds.</title>
        <authorList>
            <consortium name="Lawrence Berkeley National Laboratory"/>
            <person name="Harder C.B."/>
            <person name="Miyauchi S."/>
            <person name="Viragh M."/>
            <person name="Kuo A."/>
            <person name="Thoen E."/>
            <person name="Andreopoulos B."/>
            <person name="Lu D."/>
            <person name="Skrede I."/>
            <person name="Drula E."/>
            <person name="Henrissat B."/>
            <person name="Morin E."/>
            <person name="Kohler A."/>
            <person name="Barry K."/>
            <person name="LaButti K."/>
            <person name="Morin E."/>
            <person name="Salamov A."/>
            <person name="Lipzen A."/>
            <person name="Mereny Z."/>
            <person name="Hegedus B."/>
            <person name="Baldrian P."/>
            <person name="Stursova M."/>
            <person name="Weitz H."/>
            <person name="Taylor A."/>
            <person name="Grigoriev I.V."/>
            <person name="Nagy L.G."/>
            <person name="Martin F."/>
            <person name="Kauserud H."/>
        </authorList>
    </citation>
    <scope>NUCLEOTIDE SEQUENCE</scope>
    <source>
        <strain evidence="1">CBHHK182m</strain>
    </source>
</reference>
<gene>
    <name evidence="1" type="ORF">B0H16DRAFT_243514</name>
</gene>
<accession>A0AAD7MQK0</accession>
<keyword evidence="2" id="KW-1185">Reference proteome</keyword>
<evidence type="ECO:0000313" key="2">
    <source>
        <dbReference type="Proteomes" id="UP001215598"/>
    </source>
</evidence>